<evidence type="ECO:0000313" key="3">
    <source>
        <dbReference type="EMBL" id="OBV12039.1"/>
    </source>
</evidence>
<comment type="subunit">
    <text evidence="1">Component of the lipopolysaccharide transport and assembly complex.</text>
</comment>
<dbReference type="PATRIC" id="fig|1300349.4.peg.166"/>
<dbReference type="Pfam" id="PF04453">
    <property type="entry name" value="LptD"/>
    <property type="match status" value="1"/>
</dbReference>
<dbReference type="AlphaFoldDB" id="A0A1A7BHT0"/>
<keyword evidence="1" id="KW-0732">Signal</keyword>
<feature type="signal peptide" evidence="1">
    <location>
        <begin position="1"/>
        <end position="37"/>
    </location>
</feature>
<protein>
    <recommendedName>
        <fullName evidence="1">LPS-assembly protein LptD</fullName>
    </recommendedName>
</protein>
<keyword evidence="4" id="KW-1185">Reference proteome</keyword>
<keyword evidence="1" id="KW-0998">Cell outer membrane</keyword>
<comment type="similarity">
    <text evidence="1">Belongs to the LptD family.</text>
</comment>
<gene>
    <name evidence="1" type="primary">lptD</name>
    <name evidence="3" type="ORF">I603_0170</name>
</gene>
<sequence length="753" mass="83636" precursor="true">MNGSRKAARLALRFPAQGPSTRAVLALALLAAPASLAAQEPPATVEASAEQAGPVIDFEAEQLSYDKETDTVTARGNVILRSDDRSVRADEVTWDRGSGRIIATGNIRLVDEAGNQLFTDQVELTETFEAGAMSELLVALRAGGRLAARSATRGEDGIALLTDAAYTACAVTDAEGCAKNPSWRITADKVSFDQKASRVRFTGAMLELFGARILPLPGLALRTDGKAESGFLVPDFRVSNVNGLEVSGEYYWRLADNRDLTLGAYVFSGVAPMASAKWRHLTDKGAYQISGYLTASDRLTDFTGAQGFQNELRGYIEGNGRFQFSPEWSLTSSIRLASDRTFLRRYDLSRDDRLRSTINLERITDKSYFSLAGWATQTLRLNADQGQIPLALPALDYRQIVADPLLGGGIEFQVNSLALLRNDGQDTQRAFAGAKWDLRRLTGMGQVVTLTALVRGDIYNTDNILATSTPSYRGTEGWTTRGIATAALDIEWPFVGEAFGGTQVLKPRLQIVASPRLRNLDVPNEDARAIDLEDSNLFALNRFPGYDRVEDGTRVTWGVDWELQRPGWRVSTTIGQSYRFDDPQEQIFPVGTGLSERVSDFVGRTQIRYRDYLNLTHRFRLDKDNLAVRRNEIDATIGSRRTYVEVGYLRLNRDIQTVEDLRDREELRVAARLAIRRRWSVFGSGVFNLTDATEDPIFQPDGFEPIRTRLGIAYADDCIEFGATWRRDFIDAGDARRGNAFQLFFALRNLGFR</sequence>
<evidence type="ECO:0000256" key="1">
    <source>
        <dbReference type="HAMAP-Rule" id="MF_01411"/>
    </source>
</evidence>
<name>A0A1A7BHT0_9SPHN</name>
<dbReference type="PANTHER" id="PTHR30189:SF1">
    <property type="entry name" value="LPS-ASSEMBLY PROTEIN LPTD"/>
    <property type="match status" value="1"/>
</dbReference>
<dbReference type="InterPro" id="IPR007543">
    <property type="entry name" value="LptD_C"/>
</dbReference>
<dbReference type="InterPro" id="IPR020889">
    <property type="entry name" value="LipoPS_assembly_LptD"/>
</dbReference>
<feature type="chain" id="PRO_5009002992" description="LPS-assembly protein LptD" evidence="1">
    <location>
        <begin position="38"/>
        <end position="753"/>
    </location>
</feature>
<proteinExistence type="inferred from homology"/>
<feature type="domain" description="LptD C-terminal" evidence="2">
    <location>
        <begin position="313"/>
        <end position="679"/>
    </location>
</feature>
<keyword evidence="1" id="KW-0472">Membrane</keyword>
<dbReference type="GO" id="GO:0043165">
    <property type="term" value="P:Gram-negative-bacterium-type cell outer membrane assembly"/>
    <property type="evidence" value="ECO:0007669"/>
    <property type="project" value="UniProtKB-UniRule"/>
</dbReference>
<comment type="subcellular location">
    <subcellularLocation>
        <location evidence="1">Cell outer membrane</location>
    </subcellularLocation>
</comment>
<dbReference type="GO" id="GO:0009279">
    <property type="term" value="C:cell outer membrane"/>
    <property type="evidence" value="ECO:0007669"/>
    <property type="project" value="UniProtKB-SubCell"/>
</dbReference>
<dbReference type="EMBL" id="LZYB01000001">
    <property type="protein sequence ID" value="OBV12039.1"/>
    <property type="molecule type" value="Genomic_DNA"/>
</dbReference>
<dbReference type="GO" id="GO:1990351">
    <property type="term" value="C:transporter complex"/>
    <property type="evidence" value="ECO:0007669"/>
    <property type="project" value="TreeGrafter"/>
</dbReference>
<accession>A0A1A7BHT0</accession>
<dbReference type="Proteomes" id="UP000092484">
    <property type="component" value="Unassembled WGS sequence"/>
</dbReference>
<comment type="function">
    <text evidence="1">Involved in the assembly of lipopolysaccharide (LPS) at the surface of the outer membrane.</text>
</comment>
<reference evidence="3 4" key="1">
    <citation type="submission" date="2016-06" db="EMBL/GenBank/DDBJ databases">
        <title>Genome sequence of Porphyrobacter dokdonensis DSW-74.</title>
        <authorList>
            <person name="Kim J.F."/>
            <person name="Song J.Y."/>
        </authorList>
    </citation>
    <scope>NUCLEOTIDE SEQUENCE [LARGE SCALE GENOMIC DNA]</scope>
    <source>
        <strain evidence="3 4">DSW-74</strain>
    </source>
</reference>
<dbReference type="HAMAP" id="MF_01411">
    <property type="entry name" value="LPS_assembly_LptD"/>
    <property type="match status" value="1"/>
</dbReference>
<dbReference type="STRING" id="1300349.I603_0170"/>
<dbReference type="GO" id="GO:0015920">
    <property type="term" value="P:lipopolysaccharide transport"/>
    <property type="evidence" value="ECO:0007669"/>
    <property type="project" value="InterPro"/>
</dbReference>
<evidence type="ECO:0000259" key="2">
    <source>
        <dbReference type="Pfam" id="PF04453"/>
    </source>
</evidence>
<organism evidence="3 4">
    <name type="scientific">Erythrobacter dokdonensis DSW-74</name>
    <dbReference type="NCBI Taxonomy" id="1300349"/>
    <lineage>
        <taxon>Bacteria</taxon>
        <taxon>Pseudomonadati</taxon>
        <taxon>Pseudomonadota</taxon>
        <taxon>Alphaproteobacteria</taxon>
        <taxon>Sphingomonadales</taxon>
        <taxon>Erythrobacteraceae</taxon>
        <taxon>Erythrobacter/Porphyrobacter group</taxon>
        <taxon>Erythrobacter</taxon>
    </lineage>
</organism>
<dbReference type="PANTHER" id="PTHR30189">
    <property type="entry name" value="LPS-ASSEMBLY PROTEIN"/>
    <property type="match status" value="1"/>
</dbReference>
<comment type="caution">
    <text evidence="3">The sequence shown here is derived from an EMBL/GenBank/DDBJ whole genome shotgun (WGS) entry which is preliminary data.</text>
</comment>
<evidence type="ECO:0000313" key="4">
    <source>
        <dbReference type="Proteomes" id="UP000092484"/>
    </source>
</evidence>
<comment type="caution">
    <text evidence="1">Lacks conserved residue(s) required for the propagation of feature annotation.</text>
</comment>
<dbReference type="Gene3D" id="2.60.450.10">
    <property type="entry name" value="Lipopolysaccharide (LPS) transport protein A like domain"/>
    <property type="match status" value="1"/>
</dbReference>
<dbReference type="InterPro" id="IPR050218">
    <property type="entry name" value="LptD"/>
</dbReference>